<evidence type="ECO:0000256" key="5">
    <source>
        <dbReference type="ARBA" id="ARBA00022679"/>
    </source>
</evidence>
<evidence type="ECO:0000313" key="14">
    <source>
        <dbReference type="Proteomes" id="UP000539953"/>
    </source>
</evidence>
<dbReference type="CDD" id="cd00685">
    <property type="entry name" value="Trans_IPPS_HT"/>
    <property type="match status" value="1"/>
</dbReference>
<keyword evidence="6" id="KW-0479">Metal-binding</keyword>
<dbReference type="InterPro" id="IPR000092">
    <property type="entry name" value="Polyprenyl_synt"/>
</dbReference>
<keyword evidence="14" id="KW-1185">Reference proteome</keyword>
<proteinExistence type="inferred from homology"/>
<evidence type="ECO:0000256" key="4">
    <source>
        <dbReference type="ARBA" id="ARBA00015100"/>
    </source>
</evidence>
<dbReference type="GO" id="GO:0016114">
    <property type="term" value="P:terpenoid biosynthetic process"/>
    <property type="evidence" value="ECO:0007669"/>
    <property type="project" value="UniProtKB-ARBA"/>
</dbReference>
<dbReference type="SFLD" id="SFLDS00005">
    <property type="entry name" value="Isoprenoid_Synthase_Type_I"/>
    <property type="match status" value="1"/>
</dbReference>
<dbReference type="Proteomes" id="UP000539953">
    <property type="component" value="Unassembled WGS sequence"/>
</dbReference>
<keyword evidence="8" id="KW-0414">Isoprene biosynthesis</keyword>
<comment type="caution">
    <text evidence="13">The sequence shown here is derived from an EMBL/GenBank/DDBJ whole genome shotgun (WGS) entry which is preliminary data.</text>
</comment>
<keyword evidence="7" id="KW-0460">Magnesium</keyword>
<protein>
    <recommendedName>
        <fullName evidence="4">Farnesyl diphosphate synthase</fullName>
        <ecNumber evidence="3">2.5.1.10</ecNumber>
    </recommendedName>
    <alternativeName>
        <fullName evidence="10">(2E,6E)-farnesyl diphosphate synthase</fullName>
    </alternativeName>
    <alternativeName>
        <fullName evidence="9">Geranyltranstransferase</fullName>
    </alternativeName>
</protein>
<dbReference type="PROSITE" id="PS00723">
    <property type="entry name" value="POLYPRENYL_SYNTHASE_1"/>
    <property type="match status" value="1"/>
</dbReference>
<dbReference type="AlphaFoldDB" id="A0A7W8D189"/>
<dbReference type="Gene3D" id="1.10.600.10">
    <property type="entry name" value="Farnesyl Diphosphate Synthase"/>
    <property type="match status" value="1"/>
</dbReference>
<organism evidence="13 14">
    <name type="scientific">Catenisphaera adipataccumulans</name>
    <dbReference type="NCBI Taxonomy" id="700500"/>
    <lineage>
        <taxon>Bacteria</taxon>
        <taxon>Bacillati</taxon>
        <taxon>Bacillota</taxon>
        <taxon>Erysipelotrichia</taxon>
        <taxon>Erysipelotrichales</taxon>
        <taxon>Erysipelotrichaceae</taxon>
        <taxon>Catenisphaera</taxon>
    </lineage>
</organism>
<dbReference type="RefSeq" id="WP_183328990.1">
    <property type="nucleotide sequence ID" value="NZ_JACHHK010000007.1"/>
</dbReference>
<evidence type="ECO:0000256" key="11">
    <source>
        <dbReference type="ARBA" id="ARBA00049399"/>
    </source>
</evidence>
<dbReference type="Pfam" id="PF00348">
    <property type="entry name" value="polyprenyl_synt"/>
    <property type="match status" value="1"/>
</dbReference>
<dbReference type="EC" id="2.5.1.10" evidence="3"/>
<name>A0A7W8D189_9FIRM</name>
<dbReference type="FunFam" id="1.10.600.10:FF:000001">
    <property type="entry name" value="Geranylgeranyl diphosphate synthase"/>
    <property type="match status" value="1"/>
</dbReference>
<sequence length="280" mass="30627">MILKNEFEAYLKAKMDENIQGRVNAAMSYSLFAGGKRVRPQLLFAALQDYGADPAVGLPAAAALEMIQTYSLIHDDLPAMDDDDLRRGKPSCHVAFDEATAILAGDGLLTLAFRVLCESPKEKVPELVAAFSDHAGANGMVYGQELDLKAEADPQPTIEKLYTIDQYKTAKLLTLPLLSAAILTDHREDQETMKTIGYDIGIQFQVLDDILDVTQSSEALGKSTSDAENNKMTAVSLLGLEKAKQTVADLEQEINTAIDSLHSDGRALKEWIAFLTNRTY</sequence>
<dbReference type="GO" id="GO:0046872">
    <property type="term" value="F:metal ion binding"/>
    <property type="evidence" value="ECO:0007669"/>
    <property type="project" value="UniProtKB-KW"/>
</dbReference>
<dbReference type="SFLD" id="SFLDG01017">
    <property type="entry name" value="Polyprenyl_Transferase_Like"/>
    <property type="match status" value="1"/>
</dbReference>
<comment type="catalytic activity">
    <reaction evidence="11">
        <text>isopentenyl diphosphate + (2E)-geranyl diphosphate = (2E,6E)-farnesyl diphosphate + diphosphate</text>
        <dbReference type="Rhea" id="RHEA:19361"/>
        <dbReference type="ChEBI" id="CHEBI:33019"/>
        <dbReference type="ChEBI" id="CHEBI:58057"/>
        <dbReference type="ChEBI" id="CHEBI:128769"/>
        <dbReference type="ChEBI" id="CHEBI:175763"/>
        <dbReference type="EC" id="2.5.1.10"/>
    </reaction>
</comment>
<evidence type="ECO:0000256" key="8">
    <source>
        <dbReference type="ARBA" id="ARBA00023229"/>
    </source>
</evidence>
<evidence type="ECO:0000313" key="13">
    <source>
        <dbReference type="EMBL" id="MBB5183695.1"/>
    </source>
</evidence>
<reference evidence="13 14" key="1">
    <citation type="submission" date="2020-08" db="EMBL/GenBank/DDBJ databases">
        <title>Genomic Encyclopedia of Type Strains, Phase IV (KMG-IV): sequencing the most valuable type-strain genomes for metagenomic binning, comparative biology and taxonomic classification.</title>
        <authorList>
            <person name="Goeker M."/>
        </authorList>
    </citation>
    <scope>NUCLEOTIDE SEQUENCE [LARGE SCALE GENOMIC DNA]</scope>
    <source>
        <strain evidence="13 14">DSM 25799</strain>
    </source>
</reference>
<evidence type="ECO:0000256" key="10">
    <source>
        <dbReference type="ARBA" id="ARBA00032873"/>
    </source>
</evidence>
<accession>A0A7W8D189</accession>
<gene>
    <name evidence="13" type="ORF">HNQ47_001734</name>
</gene>
<dbReference type="PROSITE" id="PS00444">
    <property type="entry name" value="POLYPRENYL_SYNTHASE_2"/>
    <property type="match status" value="1"/>
</dbReference>
<evidence type="ECO:0000256" key="2">
    <source>
        <dbReference type="ARBA" id="ARBA00006706"/>
    </source>
</evidence>
<evidence type="ECO:0000256" key="1">
    <source>
        <dbReference type="ARBA" id="ARBA00001946"/>
    </source>
</evidence>
<dbReference type="SUPFAM" id="SSF48576">
    <property type="entry name" value="Terpenoid synthases"/>
    <property type="match status" value="1"/>
</dbReference>
<dbReference type="EMBL" id="JACHHK010000007">
    <property type="protein sequence ID" value="MBB5183695.1"/>
    <property type="molecule type" value="Genomic_DNA"/>
</dbReference>
<evidence type="ECO:0000256" key="9">
    <source>
        <dbReference type="ARBA" id="ARBA00032380"/>
    </source>
</evidence>
<comment type="cofactor">
    <cofactor evidence="1">
        <name>Mg(2+)</name>
        <dbReference type="ChEBI" id="CHEBI:18420"/>
    </cofactor>
</comment>
<evidence type="ECO:0000256" key="7">
    <source>
        <dbReference type="ARBA" id="ARBA00022842"/>
    </source>
</evidence>
<dbReference type="InterPro" id="IPR033749">
    <property type="entry name" value="Polyprenyl_synt_CS"/>
</dbReference>
<dbReference type="InterPro" id="IPR008949">
    <property type="entry name" value="Isoprenoid_synthase_dom_sf"/>
</dbReference>
<dbReference type="InterPro" id="IPR053378">
    <property type="entry name" value="Prenyl_diphosphate_synthase"/>
</dbReference>
<evidence type="ECO:0000256" key="12">
    <source>
        <dbReference type="RuleBase" id="RU004466"/>
    </source>
</evidence>
<comment type="similarity">
    <text evidence="2 12">Belongs to the FPP/GGPP synthase family.</text>
</comment>
<dbReference type="NCBIfam" id="NF045485">
    <property type="entry name" value="FPPsyn"/>
    <property type="match status" value="1"/>
</dbReference>
<dbReference type="PANTHER" id="PTHR43281:SF1">
    <property type="entry name" value="FARNESYL DIPHOSPHATE SYNTHASE"/>
    <property type="match status" value="1"/>
</dbReference>
<evidence type="ECO:0000256" key="3">
    <source>
        <dbReference type="ARBA" id="ARBA00012439"/>
    </source>
</evidence>
<dbReference type="GO" id="GO:0004337">
    <property type="term" value="F:(2E,6E)-farnesyl diphosphate synthase activity"/>
    <property type="evidence" value="ECO:0007669"/>
    <property type="project" value="UniProtKB-EC"/>
</dbReference>
<dbReference type="GO" id="GO:0005737">
    <property type="term" value="C:cytoplasm"/>
    <property type="evidence" value="ECO:0007669"/>
    <property type="project" value="UniProtKB-ARBA"/>
</dbReference>
<dbReference type="PANTHER" id="PTHR43281">
    <property type="entry name" value="FARNESYL DIPHOSPHATE SYNTHASE"/>
    <property type="match status" value="1"/>
</dbReference>
<keyword evidence="5 12" id="KW-0808">Transferase</keyword>
<evidence type="ECO:0000256" key="6">
    <source>
        <dbReference type="ARBA" id="ARBA00022723"/>
    </source>
</evidence>